<sequence>MQKARATSINHGDKNNTYFHTVALTRRRRNKVTKLQGSDGTWVEDSQVLEDMARDFYIHLFTEDVATRPRVAAKFPALEENLTRSMAAISTLDETRRIIKAMGGLKAPGKDDFHAIFYQNC</sequence>
<gene>
    <name evidence="1" type="ORF">LTRI10_LOCUS33118</name>
</gene>
<reference evidence="1 2" key="1">
    <citation type="submission" date="2024-04" db="EMBL/GenBank/DDBJ databases">
        <authorList>
            <person name="Fracassetti M."/>
        </authorList>
    </citation>
    <scope>NUCLEOTIDE SEQUENCE [LARGE SCALE GENOMIC DNA]</scope>
</reference>
<evidence type="ECO:0000313" key="2">
    <source>
        <dbReference type="Proteomes" id="UP001497516"/>
    </source>
</evidence>
<protein>
    <submittedName>
        <fullName evidence="1">Uncharacterized protein</fullName>
    </submittedName>
</protein>
<dbReference type="EMBL" id="OZ034819">
    <property type="protein sequence ID" value="CAL1392476.1"/>
    <property type="molecule type" value="Genomic_DNA"/>
</dbReference>
<name>A0AAV2F2L3_9ROSI</name>
<accession>A0AAV2F2L3</accession>
<dbReference type="AlphaFoldDB" id="A0AAV2F2L3"/>
<evidence type="ECO:0000313" key="1">
    <source>
        <dbReference type="EMBL" id="CAL1392476.1"/>
    </source>
</evidence>
<organism evidence="1 2">
    <name type="scientific">Linum trigynum</name>
    <dbReference type="NCBI Taxonomy" id="586398"/>
    <lineage>
        <taxon>Eukaryota</taxon>
        <taxon>Viridiplantae</taxon>
        <taxon>Streptophyta</taxon>
        <taxon>Embryophyta</taxon>
        <taxon>Tracheophyta</taxon>
        <taxon>Spermatophyta</taxon>
        <taxon>Magnoliopsida</taxon>
        <taxon>eudicotyledons</taxon>
        <taxon>Gunneridae</taxon>
        <taxon>Pentapetalae</taxon>
        <taxon>rosids</taxon>
        <taxon>fabids</taxon>
        <taxon>Malpighiales</taxon>
        <taxon>Linaceae</taxon>
        <taxon>Linum</taxon>
    </lineage>
</organism>
<dbReference type="Proteomes" id="UP001497516">
    <property type="component" value="Chromosome 6"/>
</dbReference>
<keyword evidence="2" id="KW-1185">Reference proteome</keyword>
<proteinExistence type="predicted"/>